<sequence>MSDLVVTPNYLDQLATIENQTSAKIGSAAEVTKGISSQVWLTHGVGSEPSNIALTRVEGARRRAVEAMQGVCQDLAVKLGTAAAAYASTDEQAAGIIDKQLVAR</sequence>
<dbReference type="Pfam" id="PF10824">
    <property type="entry name" value="T7SS_ESX_EspC"/>
    <property type="match status" value="1"/>
</dbReference>
<dbReference type="RefSeq" id="WP_090603906.1">
    <property type="nucleotide sequence ID" value="NZ_CTEE01000001.1"/>
</dbReference>
<dbReference type="OrthoDB" id="4735631at2"/>
<dbReference type="EMBL" id="CTEE01000001">
    <property type="protein sequence ID" value="CQD17187.1"/>
    <property type="molecule type" value="Genomic_DNA"/>
</dbReference>
<name>A0A0E3WCZ0_MYCLN</name>
<evidence type="ECO:0000313" key="2">
    <source>
        <dbReference type="Proteomes" id="UP000199251"/>
    </source>
</evidence>
<organism evidence="1 2">
    <name type="scientific">Mycobacterium lentiflavum</name>
    <dbReference type="NCBI Taxonomy" id="141349"/>
    <lineage>
        <taxon>Bacteria</taxon>
        <taxon>Bacillati</taxon>
        <taxon>Actinomycetota</taxon>
        <taxon>Actinomycetes</taxon>
        <taxon>Mycobacteriales</taxon>
        <taxon>Mycobacteriaceae</taxon>
        <taxon>Mycobacterium</taxon>
        <taxon>Mycobacterium simiae complex</taxon>
    </lineage>
</organism>
<reference evidence="1 2" key="1">
    <citation type="submission" date="2015-03" db="EMBL/GenBank/DDBJ databases">
        <authorList>
            <person name="Urmite Genomes"/>
        </authorList>
    </citation>
    <scope>NUCLEOTIDE SEQUENCE [LARGE SCALE GENOMIC DNA]</scope>
    <source>
        <strain evidence="1 2">CSUR P1491</strain>
    </source>
</reference>
<dbReference type="AlphaFoldDB" id="A0A0E3WCZ0"/>
<dbReference type="Proteomes" id="UP000199251">
    <property type="component" value="Unassembled WGS sequence"/>
</dbReference>
<evidence type="ECO:0000313" key="1">
    <source>
        <dbReference type="EMBL" id="CQD17187.1"/>
    </source>
</evidence>
<gene>
    <name evidence="1" type="primary">espF_2</name>
    <name evidence="1" type="ORF">BN1232_03779</name>
</gene>
<accession>A0A0E3WCZ0</accession>
<proteinExistence type="predicted"/>
<protein>
    <submittedName>
        <fullName evidence="1">ESX-1 secretion-associated protein EspF</fullName>
    </submittedName>
</protein>
<dbReference type="InterPro" id="IPR022536">
    <property type="entry name" value="EspC"/>
</dbReference>
<dbReference type="GO" id="GO:0009306">
    <property type="term" value="P:protein secretion"/>
    <property type="evidence" value="ECO:0007669"/>
    <property type="project" value="InterPro"/>
</dbReference>
<dbReference type="STRING" id="141349.BN1232_03779"/>